<evidence type="ECO:0000256" key="2">
    <source>
        <dbReference type="ARBA" id="ARBA00022801"/>
    </source>
</evidence>
<feature type="region of interest" description="Disordered" evidence="3">
    <location>
        <begin position="1"/>
        <end position="20"/>
    </location>
</feature>
<accession>A0ABS6U641</accession>
<dbReference type="InterPro" id="IPR000086">
    <property type="entry name" value="NUDIX_hydrolase_dom"/>
</dbReference>
<evidence type="ECO:0000256" key="1">
    <source>
        <dbReference type="ARBA" id="ARBA00001946"/>
    </source>
</evidence>
<dbReference type="Proteomes" id="UP000694300">
    <property type="component" value="Unassembled WGS sequence"/>
</dbReference>
<dbReference type="PROSITE" id="PS51462">
    <property type="entry name" value="NUDIX"/>
    <property type="match status" value="1"/>
</dbReference>
<evidence type="ECO:0000313" key="6">
    <source>
        <dbReference type="Proteomes" id="UP000694300"/>
    </source>
</evidence>
<feature type="domain" description="Nudix hydrolase" evidence="4">
    <location>
        <begin position="50"/>
        <end position="185"/>
    </location>
</feature>
<reference evidence="5 6" key="1">
    <citation type="submission" date="2020-11" db="EMBL/GenBank/DDBJ databases">
        <title>Pseudonocardia abyssalis sp. nov. and Pseudonocardia oceani sp. nov., description and phylogenomic analysis of two novel actinomycetes isolated from the deep Southern Ocean.</title>
        <authorList>
            <person name="Parra J."/>
        </authorList>
    </citation>
    <scope>NUCLEOTIDE SEQUENCE [LARGE SCALE GENOMIC DNA]</scope>
    <source>
        <strain evidence="6">KRD185</strain>
    </source>
</reference>
<dbReference type="InterPro" id="IPR020084">
    <property type="entry name" value="NUDIX_hydrolase_CS"/>
</dbReference>
<dbReference type="PANTHER" id="PTHR43046">
    <property type="entry name" value="GDP-MANNOSE MANNOSYL HYDROLASE"/>
    <property type="match status" value="1"/>
</dbReference>
<evidence type="ECO:0000256" key="3">
    <source>
        <dbReference type="SAM" id="MobiDB-lite"/>
    </source>
</evidence>
<dbReference type="PROSITE" id="PS00893">
    <property type="entry name" value="NUDIX_BOX"/>
    <property type="match status" value="1"/>
</dbReference>
<name>A0ABS6U641_9PSEU</name>
<keyword evidence="6" id="KW-1185">Reference proteome</keyword>
<dbReference type="EMBL" id="JADQDF010000001">
    <property type="protein sequence ID" value="MBW0127705.1"/>
    <property type="molecule type" value="Genomic_DNA"/>
</dbReference>
<organism evidence="5 6">
    <name type="scientific">Pseudonocardia oceani</name>
    <dbReference type="NCBI Taxonomy" id="2792013"/>
    <lineage>
        <taxon>Bacteria</taxon>
        <taxon>Bacillati</taxon>
        <taxon>Actinomycetota</taxon>
        <taxon>Actinomycetes</taxon>
        <taxon>Pseudonocardiales</taxon>
        <taxon>Pseudonocardiaceae</taxon>
        <taxon>Pseudonocardia</taxon>
    </lineage>
</organism>
<keyword evidence="2" id="KW-0378">Hydrolase</keyword>
<evidence type="ECO:0000313" key="5">
    <source>
        <dbReference type="EMBL" id="MBW0127705.1"/>
    </source>
</evidence>
<evidence type="ECO:0000259" key="4">
    <source>
        <dbReference type="PROSITE" id="PS51462"/>
    </source>
</evidence>
<comment type="cofactor">
    <cofactor evidence="1">
        <name>Mg(2+)</name>
        <dbReference type="ChEBI" id="CHEBI:18420"/>
    </cofactor>
</comment>
<gene>
    <name evidence="5" type="ORF">I4I82_08405</name>
</gene>
<dbReference type="Pfam" id="PF00293">
    <property type="entry name" value="NUDIX"/>
    <property type="match status" value="1"/>
</dbReference>
<comment type="caution">
    <text evidence="5">The sequence shown here is derived from an EMBL/GenBank/DDBJ whole genome shotgun (WGS) entry which is preliminary data.</text>
</comment>
<sequence length="197" mass="21291">MGRLSSGAQPPARTQLRGLAHRAGPVCEPRGLCASRGAGARVGSPPVGFRVVPAAYVLLIDAGERVLLQLRRGTGYRDGFWAAAAAGHVEADEPVFAAACREAAEELGIVVEQRDLVPLTTMHRTHGNGLEIDERVDFFFACRRWTGEPRTMEPERSAGLGWYPLDALPEPVVPHELFVLEGLRRGDLPVITAFGFA</sequence>
<protein>
    <submittedName>
        <fullName evidence="5">NUDIX domain-containing protein</fullName>
    </submittedName>
</protein>
<proteinExistence type="predicted"/>
<dbReference type="PANTHER" id="PTHR43046:SF16">
    <property type="entry name" value="ADP-RIBOSE PYROPHOSPHATASE YJHB-RELATED"/>
    <property type="match status" value="1"/>
</dbReference>